<name>A0A2A3EDF7_APICC</name>
<dbReference type="GO" id="GO:0005507">
    <property type="term" value="F:copper ion binding"/>
    <property type="evidence" value="ECO:0007669"/>
    <property type="project" value="InterPro"/>
</dbReference>
<reference evidence="1" key="1">
    <citation type="submission" date="2014-07" db="EMBL/GenBank/DDBJ databases">
        <title>Genomic and transcriptomic analysis on Apis cerana provide comprehensive insights into honey bee biology.</title>
        <authorList>
            <person name="Diao Q."/>
            <person name="Sun L."/>
            <person name="Zheng H."/>
            <person name="Zheng H."/>
            <person name="Xu S."/>
            <person name="Wang S."/>
            <person name="Zeng Z."/>
            <person name="Hu F."/>
            <person name="Su S."/>
            <person name="Wu J."/>
        </authorList>
    </citation>
    <scope>NUCLEOTIDE SEQUENCE [LARGE SCALE GENOMIC DNA]</scope>
    <source>
        <tissue evidence="1">Pupae without intestine</tissue>
    </source>
</reference>
<proteinExistence type="predicted"/>
<accession>A0A2A3EDF7</accession>
<protein>
    <submittedName>
        <fullName evidence="1">Lysyl oxidase</fullName>
    </submittedName>
</protein>
<evidence type="ECO:0000313" key="1">
    <source>
        <dbReference type="EMBL" id="PBC29813.1"/>
    </source>
</evidence>
<dbReference type="Proteomes" id="UP000242457">
    <property type="component" value="Unassembled WGS sequence"/>
</dbReference>
<organism evidence="1 2">
    <name type="scientific">Apis cerana cerana</name>
    <name type="common">Oriental honeybee</name>
    <dbReference type="NCBI Taxonomy" id="94128"/>
    <lineage>
        <taxon>Eukaryota</taxon>
        <taxon>Metazoa</taxon>
        <taxon>Ecdysozoa</taxon>
        <taxon>Arthropoda</taxon>
        <taxon>Hexapoda</taxon>
        <taxon>Insecta</taxon>
        <taxon>Pterygota</taxon>
        <taxon>Neoptera</taxon>
        <taxon>Endopterygota</taxon>
        <taxon>Hymenoptera</taxon>
        <taxon>Apocrita</taxon>
        <taxon>Aculeata</taxon>
        <taxon>Apoidea</taxon>
        <taxon>Anthophila</taxon>
        <taxon>Apidae</taxon>
        <taxon>Apis</taxon>
    </lineage>
</organism>
<dbReference type="STRING" id="94128.A0A2A3EDF7"/>
<keyword evidence="2" id="KW-1185">Reference proteome</keyword>
<evidence type="ECO:0000313" key="2">
    <source>
        <dbReference type="Proteomes" id="UP000242457"/>
    </source>
</evidence>
<dbReference type="PANTHER" id="PTHR45817:SF4">
    <property type="entry name" value="LYSYL OXIDASE-LIKE-RELATED"/>
    <property type="match status" value="1"/>
</dbReference>
<dbReference type="OrthoDB" id="547291at2759"/>
<dbReference type="PANTHER" id="PTHR45817">
    <property type="entry name" value="LYSYL OXIDASE-LIKE-RELATED"/>
    <property type="match status" value="1"/>
</dbReference>
<dbReference type="InterPro" id="IPR050912">
    <property type="entry name" value="LOX-like_protein"/>
</dbReference>
<dbReference type="AlphaFoldDB" id="A0A2A3EDF7"/>
<dbReference type="GO" id="GO:0005615">
    <property type="term" value="C:extracellular space"/>
    <property type="evidence" value="ECO:0007669"/>
    <property type="project" value="TreeGrafter"/>
</dbReference>
<gene>
    <name evidence="1" type="ORF">APICC_05293</name>
</gene>
<dbReference type="EMBL" id="KZ288271">
    <property type="protein sequence ID" value="PBC29813.1"/>
    <property type="molecule type" value="Genomic_DNA"/>
</dbReference>
<dbReference type="Pfam" id="PF01186">
    <property type="entry name" value="Lysyl_oxidase"/>
    <property type="match status" value="1"/>
</dbReference>
<dbReference type="InterPro" id="IPR001695">
    <property type="entry name" value="Lysyl_oxidase"/>
</dbReference>
<dbReference type="GO" id="GO:0004720">
    <property type="term" value="F:protein-lysine 6-oxidase activity"/>
    <property type="evidence" value="ECO:0007669"/>
    <property type="project" value="TreeGrafter"/>
</dbReference>
<dbReference type="PRINTS" id="PR00074">
    <property type="entry name" value="LYSYLOXIDASE"/>
</dbReference>
<sequence>MCHMHYHSMEVFATFDVLDLNGTRLAEGHKASFCLEDNQCLPGVEARYKCANYGDQGISVNCSDIYRHNIDCQWVDISELRPGEYIFKVGVNPELKVGEMSFDNNAAICRLLYTESFATVHSCVMGRP</sequence>